<evidence type="ECO:0000259" key="1">
    <source>
        <dbReference type="Pfam" id="PF13302"/>
    </source>
</evidence>
<name>A0ABR2V2F3_9PEZI</name>
<dbReference type="Gene3D" id="3.40.630.30">
    <property type="match status" value="1"/>
</dbReference>
<proteinExistence type="predicted"/>
<comment type="caution">
    <text evidence="2">The sequence shown here is derived from an EMBL/GenBank/DDBJ whole genome shotgun (WGS) entry which is preliminary data.</text>
</comment>
<dbReference type="SUPFAM" id="SSF55729">
    <property type="entry name" value="Acyl-CoA N-acyltransferases (Nat)"/>
    <property type="match status" value="1"/>
</dbReference>
<evidence type="ECO:0000313" key="2">
    <source>
        <dbReference type="EMBL" id="KAK9421036.1"/>
    </source>
</evidence>
<dbReference type="Proteomes" id="UP001408356">
    <property type="component" value="Unassembled WGS sequence"/>
</dbReference>
<feature type="domain" description="N-acetyltransferase" evidence="1">
    <location>
        <begin position="24"/>
        <end position="203"/>
    </location>
</feature>
<evidence type="ECO:0000313" key="3">
    <source>
        <dbReference type="Proteomes" id="UP001408356"/>
    </source>
</evidence>
<dbReference type="InterPro" id="IPR051531">
    <property type="entry name" value="N-acetyltransferase"/>
</dbReference>
<dbReference type="InterPro" id="IPR016181">
    <property type="entry name" value="Acyl_CoA_acyltransferase"/>
</dbReference>
<dbReference type="InterPro" id="IPR000182">
    <property type="entry name" value="GNAT_dom"/>
</dbReference>
<dbReference type="EMBL" id="JARVKF010000212">
    <property type="protein sequence ID" value="KAK9421036.1"/>
    <property type="molecule type" value="Genomic_DNA"/>
</dbReference>
<protein>
    <submittedName>
        <fullName evidence="2">GNAT domain-containing protein</fullName>
    </submittedName>
</protein>
<dbReference type="PANTHER" id="PTHR43792:SF1">
    <property type="entry name" value="N-ACETYLTRANSFERASE DOMAIN-CONTAINING PROTEIN"/>
    <property type="match status" value="1"/>
</dbReference>
<dbReference type="Pfam" id="PF13302">
    <property type="entry name" value="Acetyltransf_3"/>
    <property type="match status" value="1"/>
</dbReference>
<sequence length="221" mass="24941">MNITVSTTLPRVEDSTILPFETERLIIRPLLYPGDLPAYRTIRSQPAAMTSSRTGLPDFTVEQTEAKLKRLQPPYHGSHVYFGIFLKGSVEGSEDELIGDGGVHEFAHTETGWPEFGYKFKEEHWGRGYATEFARAFMQFWWALPRVDAHVDVALSSVGVLKKETSNPSAGGHKTCWAREQVCAWTKTDNKASQRVLQKVGFEAYDGLSNGLVNWRYTRPD</sequence>
<accession>A0ABR2V2F3</accession>
<dbReference type="PANTHER" id="PTHR43792">
    <property type="entry name" value="GNAT FAMILY, PUTATIVE (AFU_ORTHOLOGUE AFUA_3G00765)-RELATED-RELATED"/>
    <property type="match status" value="1"/>
</dbReference>
<gene>
    <name evidence="2" type="ORF">SUNI508_06181</name>
</gene>
<reference evidence="2 3" key="1">
    <citation type="journal article" date="2024" name="J. Plant Pathol.">
        <title>Sequence and assembly of the genome of Seiridium unicorne, isolate CBS 538.82, causal agent of cypress canker disease.</title>
        <authorList>
            <person name="Scali E."/>
            <person name="Rocca G.D."/>
            <person name="Danti R."/>
            <person name="Garbelotto M."/>
            <person name="Barberini S."/>
            <person name="Baroncelli R."/>
            <person name="Emiliani G."/>
        </authorList>
    </citation>
    <scope>NUCLEOTIDE SEQUENCE [LARGE SCALE GENOMIC DNA]</scope>
    <source>
        <strain evidence="2 3">BM-138-508</strain>
    </source>
</reference>
<organism evidence="2 3">
    <name type="scientific">Seiridium unicorne</name>
    <dbReference type="NCBI Taxonomy" id="138068"/>
    <lineage>
        <taxon>Eukaryota</taxon>
        <taxon>Fungi</taxon>
        <taxon>Dikarya</taxon>
        <taxon>Ascomycota</taxon>
        <taxon>Pezizomycotina</taxon>
        <taxon>Sordariomycetes</taxon>
        <taxon>Xylariomycetidae</taxon>
        <taxon>Amphisphaeriales</taxon>
        <taxon>Sporocadaceae</taxon>
        <taxon>Seiridium</taxon>
    </lineage>
</organism>
<keyword evidence="3" id="KW-1185">Reference proteome</keyword>